<dbReference type="Proteomes" id="UP001162992">
    <property type="component" value="Chromosome 6"/>
</dbReference>
<gene>
    <name evidence="1" type="ORF">O6H91_06G055000</name>
</gene>
<sequence length="309" mass="34526">MQVAITRERERESERASERAGVYGVTEAISVAGRWNGKNGCEYCLCQLRARITTQGSLEDHESLVTALRKVDIVISTIAEENLLEQLNLVRAIKEVGTIRRFLPSEFGSEIDKVHKVHNVLEPVEAAVLAPKREIRRAVEAAGIPYTCIISNAMASVFLSCLGQYGRTAPPTDNVVILGDGNAKVIWVDEADIAKCTLKAMTDPRAVNMNVHIRPAANILSMNEVVQIWEKKIGKTLEKTFIPEEDFVKRIREEKHLTSKKLAICHMVFIKGVLDVELDHGDLDASKLYPDVKYTSVESYLDHIMVDMV</sequence>
<name>A0ACC2DDV9_DIPCM</name>
<dbReference type="EMBL" id="CM055097">
    <property type="protein sequence ID" value="KAJ7552438.1"/>
    <property type="molecule type" value="Genomic_DNA"/>
</dbReference>
<evidence type="ECO:0000313" key="1">
    <source>
        <dbReference type="EMBL" id="KAJ7552438.1"/>
    </source>
</evidence>
<evidence type="ECO:0000313" key="2">
    <source>
        <dbReference type="Proteomes" id="UP001162992"/>
    </source>
</evidence>
<comment type="caution">
    <text evidence="1">The sequence shown here is derived from an EMBL/GenBank/DDBJ whole genome shotgun (WGS) entry which is preliminary data.</text>
</comment>
<accession>A0ACC2DDV9</accession>
<keyword evidence="2" id="KW-1185">Reference proteome</keyword>
<organism evidence="1 2">
    <name type="scientific">Diphasiastrum complanatum</name>
    <name type="common">Issler's clubmoss</name>
    <name type="synonym">Lycopodium complanatum</name>
    <dbReference type="NCBI Taxonomy" id="34168"/>
    <lineage>
        <taxon>Eukaryota</taxon>
        <taxon>Viridiplantae</taxon>
        <taxon>Streptophyta</taxon>
        <taxon>Embryophyta</taxon>
        <taxon>Tracheophyta</taxon>
        <taxon>Lycopodiopsida</taxon>
        <taxon>Lycopodiales</taxon>
        <taxon>Lycopodiaceae</taxon>
        <taxon>Lycopodioideae</taxon>
        <taxon>Diphasiastrum</taxon>
    </lineage>
</organism>
<reference evidence="2" key="1">
    <citation type="journal article" date="2024" name="Proc. Natl. Acad. Sci. U.S.A.">
        <title>Extraordinary preservation of gene collinearity over three hundred million years revealed in homosporous lycophytes.</title>
        <authorList>
            <person name="Li C."/>
            <person name="Wickell D."/>
            <person name="Kuo L.Y."/>
            <person name="Chen X."/>
            <person name="Nie B."/>
            <person name="Liao X."/>
            <person name="Peng D."/>
            <person name="Ji J."/>
            <person name="Jenkins J."/>
            <person name="Williams M."/>
            <person name="Shu S."/>
            <person name="Plott C."/>
            <person name="Barry K."/>
            <person name="Rajasekar S."/>
            <person name="Grimwood J."/>
            <person name="Han X."/>
            <person name="Sun S."/>
            <person name="Hou Z."/>
            <person name="He W."/>
            <person name="Dai G."/>
            <person name="Sun C."/>
            <person name="Schmutz J."/>
            <person name="Leebens-Mack J.H."/>
            <person name="Li F.W."/>
            <person name="Wang L."/>
        </authorList>
    </citation>
    <scope>NUCLEOTIDE SEQUENCE [LARGE SCALE GENOMIC DNA]</scope>
    <source>
        <strain evidence="2">cv. PW_Plant_1</strain>
    </source>
</reference>
<proteinExistence type="predicted"/>
<protein>
    <submittedName>
        <fullName evidence="1">Uncharacterized protein</fullName>
    </submittedName>
</protein>